<keyword evidence="3" id="KW-1185">Reference proteome</keyword>
<dbReference type="Proteomes" id="UP000267469">
    <property type="component" value="Unassembled WGS sequence"/>
</dbReference>
<dbReference type="InterPro" id="IPR003423">
    <property type="entry name" value="OMP_efflux"/>
</dbReference>
<reference evidence="2 3" key="1">
    <citation type="submission" date="2018-10" db="EMBL/GenBank/DDBJ databases">
        <title>Sinomicrobium pectinilyticum sp. nov., a pectinase-producing bacterium isolated from alkaline and saline soil, and emended description of the genus Sinomicrobium.</title>
        <authorList>
            <person name="Cheng B."/>
            <person name="Li C."/>
            <person name="Lai Q."/>
            <person name="Du M."/>
            <person name="Shao Z."/>
            <person name="Xu P."/>
            <person name="Yang C."/>
        </authorList>
    </citation>
    <scope>NUCLEOTIDE SEQUENCE [LARGE SCALE GENOMIC DNA]</scope>
    <source>
        <strain evidence="2 3">5DNS001</strain>
    </source>
</reference>
<comment type="caution">
    <text evidence="2">The sequence shown here is derived from an EMBL/GenBank/DDBJ whole genome shotgun (WGS) entry which is preliminary data.</text>
</comment>
<gene>
    <name evidence="2" type="ORF">ED312_16415</name>
</gene>
<proteinExistence type="inferred from homology"/>
<evidence type="ECO:0000256" key="1">
    <source>
        <dbReference type="ARBA" id="ARBA00007613"/>
    </source>
</evidence>
<dbReference type="Gene3D" id="1.20.1600.10">
    <property type="entry name" value="Outer membrane efflux proteins (OEP)"/>
    <property type="match status" value="1"/>
</dbReference>
<name>A0A3N0E4I6_SINP1</name>
<evidence type="ECO:0000313" key="3">
    <source>
        <dbReference type="Proteomes" id="UP000267469"/>
    </source>
</evidence>
<evidence type="ECO:0000313" key="2">
    <source>
        <dbReference type="EMBL" id="RNL82735.1"/>
    </source>
</evidence>
<dbReference type="PANTHER" id="PTHR30203">
    <property type="entry name" value="OUTER MEMBRANE CATION EFFLUX PROTEIN"/>
    <property type="match status" value="1"/>
</dbReference>
<accession>A0A3N0E4I6</accession>
<dbReference type="RefSeq" id="WP_123217108.1">
    <property type="nucleotide sequence ID" value="NZ_RJTM01000109.1"/>
</dbReference>
<organism evidence="2 3">
    <name type="scientific">Sinomicrobium pectinilyticum</name>
    <dbReference type="NCBI Taxonomy" id="1084421"/>
    <lineage>
        <taxon>Bacteria</taxon>
        <taxon>Pseudomonadati</taxon>
        <taxon>Bacteroidota</taxon>
        <taxon>Flavobacteriia</taxon>
        <taxon>Flavobacteriales</taxon>
        <taxon>Flavobacteriaceae</taxon>
        <taxon>Sinomicrobium</taxon>
    </lineage>
</organism>
<dbReference type="SUPFAM" id="SSF56954">
    <property type="entry name" value="Outer membrane efflux proteins (OEP)"/>
    <property type="match status" value="1"/>
</dbReference>
<dbReference type="PANTHER" id="PTHR30203:SF23">
    <property type="entry name" value="OUTER MEMBRANE EFFLUX PROTEIN"/>
    <property type="match status" value="1"/>
</dbReference>
<comment type="similarity">
    <text evidence="1">Belongs to the outer membrane factor (OMF) (TC 1.B.17) family.</text>
</comment>
<dbReference type="Pfam" id="PF02321">
    <property type="entry name" value="OEP"/>
    <property type="match status" value="1"/>
</dbReference>
<protein>
    <submittedName>
        <fullName evidence="2">TolC family protein</fullName>
    </submittedName>
</protein>
<dbReference type="EMBL" id="RJTM01000109">
    <property type="protein sequence ID" value="RNL82735.1"/>
    <property type="molecule type" value="Genomic_DNA"/>
</dbReference>
<sequence length="438" mass="50476">MRCFIQVFTVLCFGLLQARAQDTLVLGREQCESIFLENNLQLLAERLKIDEAEARLLQAGLWPNPTFSVDEVNLWTTGKGTNNLNYFGEGLPPLSGSDWKNQQINVELEQLVRTAGKRKKMMALEQVSVDMAGQYLEDLLRNLKREFRNNLTELQYLQMYKEVYEKEASSVKQLLTAYQRQVEQGNIGKGEYIRLKALDLEISGEINRLERETNKVQKELKVLMRLPVGITLVLDEEGFVPSVEKIKEVLPEYLIARASDHQPELKLAELEKTYADKSYAYERAMRVPDVTFKAGYDRGGNFMLDFIGFGFSLDLPVFDRNQGNIKAAKIEQEQARLMFEQKELEVRSGIMLAYNDLMASVSFLESIDPSYGDELESLLDSYTRNFRERNISMLEYLDFLETYLQNRDIILGSAKNAREKLEDLQFEIGKDIDQIKAQ</sequence>
<dbReference type="OrthoDB" id="9791261at2"/>
<dbReference type="InterPro" id="IPR010131">
    <property type="entry name" value="MdtP/NodT-like"/>
</dbReference>
<dbReference type="AlphaFoldDB" id="A0A3N0E4I6"/>
<dbReference type="GO" id="GO:0015562">
    <property type="term" value="F:efflux transmembrane transporter activity"/>
    <property type="evidence" value="ECO:0007669"/>
    <property type="project" value="InterPro"/>
</dbReference>